<organism evidence="1 2">
    <name type="scientific">Meristemomyces frigidus</name>
    <dbReference type="NCBI Taxonomy" id="1508187"/>
    <lineage>
        <taxon>Eukaryota</taxon>
        <taxon>Fungi</taxon>
        <taxon>Dikarya</taxon>
        <taxon>Ascomycota</taxon>
        <taxon>Pezizomycotina</taxon>
        <taxon>Dothideomycetes</taxon>
        <taxon>Dothideomycetidae</taxon>
        <taxon>Mycosphaerellales</taxon>
        <taxon>Teratosphaeriaceae</taxon>
        <taxon>Meristemomyces</taxon>
    </lineage>
</organism>
<reference evidence="1" key="1">
    <citation type="submission" date="2023-08" db="EMBL/GenBank/DDBJ databases">
        <title>Black Yeasts Isolated from many extreme environments.</title>
        <authorList>
            <person name="Coleine C."/>
            <person name="Stajich J.E."/>
            <person name="Selbmann L."/>
        </authorList>
    </citation>
    <scope>NUCLEOTIDE SEQUENCE</scope>
    <source>
        <strain evidence="1">CCFEE 5401</strain>
    </source>
</reference>
<evidence type="ECO:0000313" key="1">
    <source>
        <dbReference type="EMBL" id="KAK5107952.1"/>
    </source>
</evidence>
<proteinExistence type="predicted"/>
<evidence type="ECO:0000313" key="2">
    <source>
        <dbReference type="Proteomes" id="UP001310890"/>
    </source>
</evidence>
<dbReference type="Proteomes" id="UP001310890">
    <property type="component" value="Unassembled WGS sequence"/>
</dbReference>
<sequence>MPPEQDLFARANKGTIYDIDPTELRILQDPNFGPAHSNWRPHPAPIHPREALAKFFESPEADQKSREAEERLQRALSQPDARFDLLIKIFNDLDTVIFQNQLRRRVLLQWSQHDLVPSDPRNRGNPDGFVLAQTHEPGWAGQARIAIIMNLQAPWQELRRQRMVGSLVHEMVHAWYKVHCVPFTDTVTEPHRRMGIGHGYYFWMIGRWIERKFGLRL</sequence>
<comment type="caution">
    <text evidence="1">The sequence shown here is derived from an EMBL/GenBank/DDBJ whole genome shotgun (WGS) entry which is preliminary data.</text>
</comment>
<protein>
    <recommendedName>
        <fullName evidence="3">SprT-like domain-containing protein</fullName>
    </recommendedName>
</protein>
<evidence type="ECO:0008006" key="3">
    <source>
        <dbReference type="Google" id="ProtNLM"/>
    </source>
</evidence>
<name>A0AAN7TA40_9PEZI</name>
<dbReference type="EMBL" id="JAVRRL010000100">
    <property type="protein sequence ID" value="KAK5107952.1"/>
    <property type="molecule type" value="Genomic_DNA"/>
</dbReference>
<gene>
    <name evidence="1" type="ORF">LTR62_000497</name>
</gene>
<accession>A0AAN7TA40</accession>
<dbReference type="AlphaFoldDB" id="A0AAN7TA40"/>